<sequence length="158" mass="17275">MFRQMRAAFVMSSDERGAHTCIVIDADPMAVRQALCALFDRLMAGRMSADARDAAQIVLAEALNNIVEHAYAQSPGEIELTIDISARGLNCRIMDAGAPLPGVGVPVGELAPLRPGDDLPEGGFGWHLIRSLSEDLNYRREGERNLLSFRISAQQYPH</sequence>
<keyword evidence="3" id="KW-0547">Nucleotide-binding</keyword>
<dbReference type="Proteomes" id="UP000284547">
    <property type="component" value="Unassembled WGS sequence"/>
</dbReference>
<dbReference type="PANTHER" id="PTHR35526">
    <property type="entry name" value="ANTI-SIGMA-F FACTOR RSBW-RELATED"/>
    <property type="match status" value="1"/>
</dbReference>
<reference evidence="3 4" key="1">
    <citation type="submission" date="2018-08" db="EMBL/GenBank/DDBJ databases">
        <title>Flavobacterium tibetense sp. nov., isolated from a wetland YonghuCo on Tibetan Plateau.</title>
        <authorList>
            <person name="Phurbu D."/>
            <person name="Lu H."/>
            <person name="Xing P."/>
        </authorList>
    </citation>
    <scope>NUCLEOTIDE SEQUENCE [LARGE SCALE GENOMIC DNA]</scope>
    <source>
        <strain evidence="3 4">DJC</strain>
    </source>
</reference>
<organism evidence="3 4">
    <name type="scientific">Pseudotabrizicola alkalilacus</name>
    <dbReference type="NCBI Taxonomy" id="2305252"/>
    <lineage>
        <taxon>Bacteria</taxon>
        <taxon>Pseudomonadati</taxon>
        <taxon>Pseudomonadota</taxon>
        <taxon>Alphaproteobacteria</taxon>
        <taxon>Rhodobacterales</taxon>
        <taxon>Paracoccaceae</taxon>
        <taxon>Pseudotabrizicola</taxon>
    </lineage>
</organism>
<dbReference type="GO" id="GO:0005524">
    <property type="term" value="F:ATP binding"/>
    <property type="evidence" value="ECO:0007669"/>
    <property type="project" value="UniProtKB-KW"/>
</dbReference>
<dbReference type="InterPro" id="IPR036890">
    <property type="entry name" value="HATPase_C_sf"/>
</dbReference>
<dbReference type="AlphaFoldDB" id="A0A411Z504"/>
<keyword evidence="1" id="KW-0723">Serine/threonine-protein kinase</keyword>
<dbReference type="EMBL" id="QWEY01000002">
    <property type="protein sequence ID" value="RGP38130.1"/>
    <property type="molecule type" value="Genomic_DNA"/>
</dbReference>
<evidence type="ECO:0000259" key="2">
    <source>
        <dbReference type="Pfam" id="PF13581"/>
    </source>
</evidence>
<evidence type="ECO:0000313" key="4">
    <source>
        <dbReference type="Proteomes" id="UP000284547"/>
    </source>
</evidence>
<dbReference type="CDD" id="cd16936">
    <property type="entry name" value="HATPase_RsbW-like"/>
    <property type="match status" value="1"/>
</dbReference>
<keyword evidence="4" id="KW-1185">Reference proteome</keyword>
<proteinExistence type="predicted"/>
<dbReference type="InterPro" id="IPR050267">
    <property type="entry name" value="Anti-sigma-factor_SerPK"/>
</dbReference>
<dbReference type="GO" id="GO:0004674">
    <property type="term" value="F:protein serine/threonine kinase activity"/>
    <property type="evidence" value="ECO:0007669"/>
    <property type="project" value="UniProtKB-KW"/>
</dbReference>
<keyword evidence="3" id="KW-0067">ATP-binding</keyword>
<keyword evidence="1" id="KW-0418">Kinase</keyword>
<dbReference type="InterPro" id="IPR003594">
    <property type="entry name" value="HATPase_dom"/>
</dbReference>
<evidence type="ECO:0000313" key="3">
    <source>
        <dbReference type="EMBL" id="RGP38130.1"/>
    </source>
</evidence>
<dbReference type="SUPFAM" id="SSF55874">
    <property type="entry name" value="ATPase domain of HSP90 chaperone/DNA topoisomerase II/histidine kinase"/>
    <property type="match status" value="1"/>
</dbReference>
<dbReference type="Gene3D" id="3.30.565.10">
    <property type="entry name" value="Histidine kinase-like ATPase, C-terminal domain"/>
    <property type="match status" value="1"/>
</dbReference>
<keyword evidence="1" id="KW-0808">Transferase</keyword>
<dbReference type="PANTHER" id="PTHR35526:SF3">
    <property type="entry name" value="ANTI-SIGMA-F FACTOR RSBW"/>
    <property type="match status" value="1"/>
</dbReference>
<gene>
    <name evidence="3" type="ORF">D1012_04640</name>
</gene>
<dbReference type="Pfam" id="PF13581">
    <property type="entry name" value="HATPase_c_2"/>
    <property type="match status" value="1"/>
</dbReference>
<evidence type="ECO:0000256" key="1">
    <source>
        <dbReference type="ARBA" id="ARBA00022527"/>
    </source>
</evidence>
<name>A0A411Z504_9RHOB</name>
<protein>
    <submittedName>
        <fullName evidence="3">ATP-binding protein</fullName>
    </submittedName>
</protein>
<comment type="caution">
    <text evidence="3">The sequence shown here is derived from an EMBL/GenBank/DDBJ whole genome shotgun (WGS) entry which is preliminary data.</text>
</comment>
<feature type="domain" description="Histidine kinase/HSP90-like ATPase" evidence="2">
    <location>
        <begin position="25"/>
        <end position="150"/>
    </location>
</feature>
<accession>A0A411Z504</accession>